<evidence type="ECO:0000313" key="2">
    <source>
        <dbReference type="Proteomes" id="UP000790377"/>
    </source>
</evidence>
<organism evidence="1 2">
    <name type="scientific">Hygrophoropsis aurantiaca</name>
    <dbReference type="NCBI Taxonomy" id="72124"/>
    <lineage>
        <taxon>Eukaryota</taxon>
        <taxon>Fungi</taxon>
        <taxon>Dikarya</taxon>
        <taxon>Basidiomycota</taxon>
        <taxon>Agaricomycotina</taxon>
        <taxon>Agaricomycetes</taxon>
        <taxon>Agaricomycetidae</taxon>
        <taxon>Boletales</taxon>
        <taxon>Coniophorineae</taxon>
        <taxon>Hygrophoropsidaceae</taxon>
        <taxon>Hygrophoropsis</taxon>
    </lineage>
</organism>
<accession>A0ACB8A3Q2</accession>
<name>A0ACB8A3Q2_9AGAM</name>
<protein>
    <submittedName>
        <fullName evidence="1">MutL C terminal dimerization domain-containing protein</fullName>
    </submittedName>
</protein>
<sequence length="423" mass="47147">MDEDEEIDQLDEQETVDVVSRSRRSGGRNVFHEPEDSPSPPRKTKSTNRIDIVIPLSSGEPAERGKKPTELVSVAGVALAEERPPPDIIDLSADRDHETDVSLTAVNGDDDETGKTTASSRTLPPEIVRRDEPSVVTLRFDLTRVTNTYRLLHSRLSAVSREPVGSGGDMEIDPPDPSTTSVDAGITNAEDGEKAAVALSRIIDKDDFRTMDILGQFNLGFIITRRRKTDSSGPLDDLFIVDQHAADEKYNFETLQQTTVIQSQKLFKPQPLQLTAADELLALENLDILKQNGFEVAQRETDTSGEEHRLELMAQPVSKSTTFDMKDLEEIIHLMQDRPMGTMVRCSKARAMFAMRACRKSVMIGMPLSINQMTSVVQHMGTMVQPWNCPHGRPTMRHLSDLTSFMKVDQVHGRINWASYVPP</sequence>
<proteinExistence type="predicted"/>
<dbReference type="Proteomes" id="UP000790377">
    <property type="component" value="Unassembled WGS sequence"/>
</dbReference>
<dbReference type="EMBL" id="MU267890">
    <property type="protein sequence ID" value="KAH7907597.1"/>
    <property type="molecule type" value="Genomic_DNA"/>
</dbReference>
<keyword evidence="2" id="KW-1185">Reference proteome</keyword>
<gene>
    <name evidence="1" type="ORF">BJ138DRAFT_1014234</name>
</gene>
<reference evidence="1" key="1">
    <citation type="journal article" date="2021" name="New Phytol.">
        <title>Evolutionary innovations through gain and loss of genes in the ectomycorrhizal Boletales.</title>
        <authorList>
            <person name="Wu G."/>
            <person name="Miyauchi S."/>
            <person name="Morin E."/>
            <person name="Kuo A."/>
            <person name="Drula E."/>
            <person name="Varga T."/>
            <person name="Kohler A."/>
            <person name="Feng B."/>
            <person name="Cao Y."/>
            <person name="Lipzen A."/>
            <person name="Daum C."/>
            <person name="Hundley H."/>
            <person name="Pangilinan J."/>
            <person name="Johnson J."/>
            <person name="Barry K."/>
            <person name="LaButti K."/>
            <person name="Ng V."/>
            <person name="Ahrendt S."/>
            <person name="Min B."/>
            <person name="Choi I.G."/>
            <person name="Park H."/>
            <person name="Plett J.M."/>
            <person name="Magnuson J."/>
            <person name="Spatafora J.W."/>
            <person name="Nagy L.G."/>
            <person name="Henrissat B."/>
            <person name="Grigoriev I.V."/>
            <person name="Yang Z.L."/>
            <person name="Xu J."/>
            <person name="Martin F.M."/>
        </authorList>
    </citation>
    <scope>NUCLEOTIDE SEQUENCE</scope>
    <source>
        <strain evidence="1">ATCC 28755</strain>
    </source>
</reference>
<comment type="caution">
    <text evidence="1">The sequence shown here is derived from an EMBL/GenBank/DDBJ whole genome shotgun (WGS) entry which is preliminary data.</text>
</comment>
<evidence type="ECO:0000313" key="1">
    <source>
        <dbReference type="EMBL" id="KAH7907597.1"/>
    </source>
</evidence>